<dbReference type="AlphaFoldDB" id="A0A2H3K4B1"/>
<proteinExistence type="predicted"/>
<dbReference type="Proteomes" id="UP000218811">
    <property type="component" value="Unassembled WGS sequence"/>
</dbReference>
<keyword evidence="4" id="KW-1185">Reference proteome</keyword>
<accession>A0A2H3K4B1</accession>
<gene>
    <name evidence="3" type="ORF">WOLCODRAFT_26272</name>
</gene>
<sequence length="112" mass="12137">MDTVHSSLRTLGAALAFCCLCDEGSARPDQQRSRPFDPLHDDVYVPPVLTSHGRAHVPQPVMRHLAQSTATLPPSYESHADSDDGHFPATAHPPHPAPPMAVYSAHAPPRYV</sequence>
<protein>
    <recommendedName>
        <fullName evidence="5">Secreted protein</fullName>
    </recommendedName>
</protein>
<evidence type="ECO:0008006" key="5">
    <source>
        <dbReference type="Google" id="ProtNLM"/>
    </source>
</evidence>
<evidence type="ECO:0000313" key="4">
    <source>
        <dbReference type="Proteomes" id="UP000218811"/>
    </source>
</evidence>
<keyword evidence="2" id="KW-0732">Signal</keyword>
<organism evidence="3 4">
    <name type="scientific">Wolfiporia cocos (strain MD-104)</name>
    <name type="common">Brown rot fungus</name>
    <dbReference type="NCBI Taxonomy" id="742152"/>
    <lineage>
        <taxon>Eukaryota</taxon>
        <taxon>Fungi</taxon>
        <taxon>Dikarya</taxon>
        <taxon>Basidiomycota</taxon>
        <taxon>Agaricomycotina</taxon>
        <taxon>Agaricomycetes</taxon>
        <taxon>Polyporales</taxon>
        <taxon>Phaeolaceae</taxon>
        <taxon>Wolfiporia</taxon>
    </lineage>
</organism>
<evidence type="ECO:0000256" key="1">
    <source>
        <dbReference type="SAM" id="MobiDB-lite"/>
    </source>
</evidence>
<reference evidence="3 4" key="1">
    <citation type="journal article" date="2012" name="Science">
        <title>The Paleozoic origin of enzymatic lignin decomposition reconstructed from 31 fungal genomes.</title>
        <authorList>
            <person name="Floudas D."/>
            <person name="Binder M."/>
            <person name="Riley R."/>
            <person name="Barry K."/>
            <person name="Blanchette R.A."/>
            <person name="Henrissat B."/>
            <person name="Martinez A.T."/>
            <person name="Otillar R."/>
            <person name="Spatafora J.W."/>
            <person name="Yadav J.S."/>
            <person name="Aerts A."/>
            <person name="Benoit I."/>
            <person name="Boyd A."/>
            <person name="Carlson A."/>
            <person name="Copeland A."/>
            <person name="Coutinho P.M."/>
            <person name="de Vries R.P."/>
            <person name="Ferreira P."/>
            <person name="Findley K."/>
            <person name="Foster B."/>
            <person name="Gaskell J."/>
            <person name="Glotzer D."/>
            <person name="Gorecki P."/>
            <person name="Heitman J."/>
            <person name="Hesse C."/>
            <person name="Hori C."/>
            <person name="Igarashi K."/>
            <person name="Jurgens J.A."/>
            <person name="Kallen N."/>
            <person name="Kersten P."/>
            <person name="Kohler A."/>
            <person name="Kuees U."/>
            <person name="Kumar T.K.A."/>
            <person name="Kuo A."/>
            <person name="LaButti K."/>
            <person name="Larrondo L.F."/>
            <person name="Lindquist E."/>
            <person name="Ling A."/>
            <person name="Lombard V."/>
            <person name="Lucas S."/>
            <person name="Lundell T."/>
            <person name="Martin R."/>
            <person name="McLaughlin D.J."/>
            <person name="Morgenstern I."/>
            <person name="Morin E."/>
            <person name="Murat C."/>
            <person name="Nagy L.G."/>
            <person name="Nolan M."/>
            <person name="Ohm R.A."/>
            <person name="Patyshakuliyeva A."/>
            <person name="Rokas A."/>
            <person name="Ruiz-Duenas F.J."/>
            <person name="Sabat G."/>
            <person name="Salamov A."/>
            <person name="Samejima M."/>
            <person name="Schmutz J."/>
            <person name="Slot J.C."/>
            <person name="St John F."/>
            <person name="Stenlid J."/>
            <person name="Sun H."/>
            <person name="Sun S."/>
            <person name="Syed K."/>
            <person name="Tsang A."/>
            <person name="Wiebenga A."/>
            <person name="Young D."/>
            <person name="Pisabarro A."/>
            <person name="Eastwood D.C."/>
            <person name="Martin F."/>
            <person name="Cullen D."/>
            <person name="Grigoriev I.V."/>
            <person name="Hibbett D.S."/>
        </authorList>
    </citation>
    <scope>NUCLEOTIDE SEQUENCE [LARGE SCALE GENOMIC DNA]</scope>
    <source>
        <strain evidence="3 4">MD-104</strain>
    </source>
</reference>
<feature type="signal peptide" evidence="2">
    <location>
        <begin position="1"/>
        <end position="26"/>
    </location>
</feature>
<feature type="chain" id="PRO_5013581421" description="Secreted protein" evidence="2">
    <location>
        <begin position="27"/>
        <end position="112"/>
    </location>
</feature>
<evidence type="ECO:0000256" key="2">
    <source>
        <dbReference type="SAM" id="SignalP"/>
    </source>
</evidence>
<evidence type="ECO:0000313" key="3">
    <source>
        <dbReference type="EMBL" id="PCH43884.1"/>
    </source>
</evidence>
<feature type="region of interest" description="Disordered" evidence="1">
    <location>
        <begin position="67"/>
        <end position="112"/>
    </location>
</feature>
<dbReference type="EMBL" id="KB468146">
    <property type="protein sequence ID" value="PCH43884.1"/>
    <property type="molecule type" value="Genomic_DNA"/>
</dbReference>
<name>A0A2H3K4B1_WOLCO</name>